<dbReference type="InterPro" id="IPR003607">
    <property type="entry name" value="HD/PDEase_dom"/>
</dbReference>
<dbReference type="EMBL" id="JAGQDG010000002">
    <property type="protein sequence ID" value="MBQ0934826.1"/>
    <property type="molecule type" value="Genomic_DNA"/>
</dbReference>
<reference evidence="1 2" key="1">
    <citation type="submission" date="2021-04" db="EMBL/GenBank/DDBJ databases">
        <title>The genome sequence of type strain Ideonella paludis KCTC 32238.</title>
        <authorList>
            <person name="Liu Y."/>
        </authorList>
    </citation>
    <scope>NUCLEOTIDE SEQUENCE [LARGE SCALE GENOMIC DNA]</scope>
    <source>
        <strain evidence="1 2">KCTC 32238</strain>
    </source>
</reference>
<dbReference type="PANTHER" id="PTHR43155:SF2">
    <property type="entry name" value="CYCLIC DI-GMP PHOSPHODIESTERASE PA4108"/>
    <property type="match status" value="1"/>
</dbReference>
<gene>
    <name evidence="1" type="ORF">KAK11_05750</name>
</gene>
<dbReference type="RefSeq" id="WP_210807147.1">
    <property type="nucleotide sequence ID" value="NZ_JAGQDG010000002.1"/>
</dbReference>
<dbReference type="CDD" id="cd00077">
    <property type="entry name" value="HDc"/>
    <property type="match status" value="1"/>
</dbReference>
<dbReference type="Proteomes" id="UP000672097">
    <property type="component" value="Unassembled WGS sequence"/>
</dbReference>
<accession>A0ABS5DUK7</accession>
<dbReference type="PANTHER" id="PTHR43155">
    <property type="entry name" value="CYCLIC DI-GMP PHOSPHODIESTERASE PA4108-RELATED"/>
    <property type="match status" value="1"/>
</dbReference>
<dbReference type="SUPFAM" id="SSF109604">
    <property type="entry name" value="HD-domain/PDEase-like"/>
    <property type="match status" value="1"/>
</dbReference>
<dbReference type="Pfam" id="PF13487">
    <property type="entry name" value="HD_5"/>
    <property type="match status" value="1"/>
</dbReference>
<protein>
    <submittedName>
        <fullName evidence="1">Phosphohydrolase</fullName>
    </submittedName>
</protein>
<comment type="caution">
    <text evidence="1">The sequence shown here is derived from an EMBL/GenBank/DDBJ whole genome shotgun (WGS) entry which is preliminary data.</text>
</comment>
<keyword evidence="2" id="KW-1185">Reference proteome</keyword>
<organism evidence="1 2">
    <name type="scientific">Ideonella paludis</name>
    <dbReference type="NCBI Taxonomy" id="1233411"/>
    <lineage>
        <taxon>Bacteria</taxon>
        <taxon>Pseudomonadati</taxon>
        <taxon>Pseudomonadota</taxon>
        <taxon>Betaproteobacteria</taxon>
        <taxon>Burkholderiales</taxon>
        <taxon>Sphaerotilaceae</taxon>
        <taxon>Ideonella</taxon>
    </lineage>
</organism>
<sequence>MTEVQRTPLASVKDLILLGEALPFDVMDEFDRLLLAAGQRIVSDTQLDMLLARGAWAHTHEVQALKDRYKDQAPARAAVLRKESIFDLWEKKVWELDAVLRKVLAGQSCAADINALALRLAQLISRDTDVALFMTIRQNEPRFALYALLHALHTATIGMVLSRQLGWPIGQTASLLCASLTMNVSTLELQARMAQQQDPPSSKQIDQIRAHPQASEQLLRSAGVQDEAWLLAVREHHERPDGTGYPSGLTAISELAHALRVTDVFTAKISPRAFRPAMNLQAAAKQLFQDERGGPMAAGLIKALGLYPPGDLVDLKSGEVGVVVRRGPSATTPKVATLTNRQGKPVVETHVRDTSEPEFAVLGPHTERQGLTRVMPERVYGYIFA</sequence>
<evidence type="ECO:0000313" key="2">
    <source>
        <dbReference type="Proteomes" id="UP000672097"/>
    </source>
</evidence>
<evidence type="ECO:0000313" key="1">
    <source>
        <dbReference type="EMBL" id="MBQ0934826.1"/>
    </source>
</evidence>
<proteinExistence type="predicted"/>
<dbReference type="Gene3D" id="1.10.3210.10">
    <property type="entry name" value="Hypothetical protein af1432"/>
    <property type="match status" value="1"/>
</dbReference>
<name>A0ABS5DUK7_9BURK</name>